<protein>
    <submittedName>
        <fullName evidence="1">Uncharacterized protein</fullName>
    </submittedName>
</protein>
<dbReference type="InParanoid" id="U7DW03"/>
<dbReference type="Proteomes" id="UP000006729">
    <property type="component" value="Chromosome 1"/>
</dbReference>
<dbReference type="HOGENOM" id="CLU_2709454_0_0_1"/>
<accession>U7DW03</accession>
<dbReference type="AlphaFoldDB" id="U7DW03"/>
<keyword evidence="2" id="KW-1185">Reference proteome</keyword>
<organism evidence="1 2">
    <name type="scientific">Populus trichocarpa</name>
    <name type="common">Western balsam poplar</name>
    <name type="synonym">Populus balsamifera subsp. trichocarpa</name>
    <dbReference type="NCBI Taxonomy" id="3694"/>
    <lineage>
        <taxon>Eukaryota</taxon>
        <taxon>Viridiplantae</taxon>
        <taxon>Streptophyta</taxon>
        <taxon>Embryophyta</taxon>
        <taxon>Tracheophyta</taxon>
        <taxon>Spermatophyta</taxon>
        <taxon>Magnoliopsida</taxon>
        <taxon>eudicotyledons</taxon>
        <taxon>Gunneridae</taxon>
        <taxon>Pentapetalae</taxon>
        <taxon>rosids</taxon>
        <taxon>fabids</taxon>
        <taxon>Malpighiales</taxon>
        <taxon>Salicaceae</taxon>
        <taxon>Saliceae</taxon>
        <taxon>Populus</taxon>
    </lineage>
</organism>
<dbReference type="EMBL" id="CM009290">
    <property type="protein sequence ID" value="PNT58659.1"/>
    <property type="molecule type" value="Genomic_DNA"/>
</dbReference>
<evidence type="ECO:0000313" key="2">
    <source>
        <dbReference type="Proteomes" id="UP000006729"/>
    </source>
</evidence>
<name>U7DW03_POPTR</name>
<gene>
    <name evidence="1" type="ORF">POPTR_001G365000</name>
</gene>
<reference evidence="1 2" key="1">
    <citation type="journal article" date="2006" name="Science">
        <title>The genome of black cottonwood, Populus trichocarpa (Torr. &amp; Gray).</title>
        <authorList>
            <person name="Tuskan G.A."/>
            <person name="Difazio S."/>
            <person name="Jansson S."/>
            <person name="Bohlmann J."/>
            <person name="Grigoriev I."/>
            <person name="Hellsten U."/>
            <person name="Putnam N."/>
            <person name="Ralph S."/>
            <person name="Rombauts S."/>
            <person name="Salamov A."/>
            <person name="Schein J."/>
            <person name="Sterck L."/>
            <person name="Aerts A."/>
            <person name="Bhalerao R.R."/>
            <person name="Bhalerao R.P."/>
            <person name="Blaudez D."/>
            <person name="Boerjan W."/>
            <person name="Brun A."/>
            <person name="Brunner A."/>
            <person name="Busov V."/>
            <person name="Campbell M."/>
            <person name="Carlson J."/>
            <person name="Chalot M."/>
            <person name="Chapman J."/>
            <person name="Chen G.L."/>
            <person name="Cooper D."/>
            <person name="Coutinho P.M."/>
            <person name="Couturier J."/>
            <person name="Covert S."/>
            <person name="Cronk Q."/>
            <person name="Cunningham R."/>
            <person name="Davis J."/>
            <person name="Degroeve S."/>
            <person name="Dejardin A."/>
            <person name="Depamphilis C."/>
            <person name="Detter J."/>
            <person name="Dirks B."/>
            <person name="Dubchak I."/>
            <person name="Duplessis S."/>
            <person name="Ehlting J."/>
            <person name="Ellis B."/>
            <person name="Gendler K."/>
            <person name="Goodstein D."/>
            <person name="Gribskov M."/>
            <person name="Grimwood J."/>
            <person name="Groover A."/>
            <person name="Gunter L."/>
            <person name="Hamberger B."/>
            <person name="Heinze B."/>
            <person name="Helariutta Y."/>
            <person name="Henrissat B."/>
            <person name="Holligan D."/>
            <person name="Holt R."/>
            <person name="Huang W."/>
            <person name="Islam-Faridi N."/>
            <person name="Jones S."/>
            <person name="Jones-Rhoades M."/>
            <person name="Jorgensen R."/>
            <person name="Joshi C."/>
            <person name="Kangasjarvi J."/>
            <person name="Karlsson J."/>
            <person name="Kelleher C."/>
            <person name="Kirkpatrick R."/>
            <person name="Kirst M."/>
            <person name="Kohler A."/>
            <person name="Kalluri U."/>
            <person name="Larimer F."/>
            <person name="Leebens-Mack J."/>
            <person name="Leple J.C."/>
            <person name="Locascio P."/>
            <person name="Lou Y."/>
            <person name="Lucas S."/>
            <person name="Martin F."/>
            <person name="Montanini B."/>
            <person name="Napoli C."/>
            <person name="Nelson D.R."/>
            <person name="Nelson C."/>
            <person name="Nieminen K."/>
            <person name="Nilsson O."/>
            <person name="Pereda V."/>
            <person name="Peter G."/>
            <person name="Philippe R."/>
            <person name="Pilate G."/>
            <person name="Poliakov A."/>
            <person name="Razumovskaya J."/>
            <person name="Richardson P."/>
            <person name="Rinaldi C."/>
            <person name="Ritland K."/>
            <person name="Rouze P."/>
            <person name="Ryaboy D."/>
            <person name="Schmutz J."/>
            <person name="Schrader J."/>
            <person name="Segerman B."/>
            <person name="Shin H."/>
            <person name="Siddiqui A."/>
            <person name="Sterky F."/>
            <person name="Terry A."/>
            <person name="Tsai C.J."/>
            <person name="Uberbacher E."/>
            <person name="Unneberg P."/>
            <person name="Vahala J."/>
            <person name="Wall K."/>
            <person name="Wessler S."/>
            <person name="Yang G."/>
            <person name="Yin T."/>
            <person name="Douglas C."/>
            <person name="Marra M."/>
            <person name="Sandberg G."/>
            <person name="Van de Peer Y."/>
            <person name="Rokhsar D."/>
        </authorList>
    </citation>
    <scope>NUCLEOTIDE SEQUENCE [LARGE SCALE GENOMIC DNA]</scope>
    <source>
        <strain evidence="2">cv. Nisqually</strain>
    </source>
</reference>
<sequence>MAELIAIAKALKIPVSKGDVNGSAVYSINALAWVVPTILIPEGRMDKTWTSYINTWSNGKWPESRCYPTTGHV</sequence>
<evidence type="ECO:0000313" key="1">
    <source>
        <dbReference type="EMBL" id="PNT58659.1"/>
    </source>
</evidence>
<proteinExistence type="predicted"/>